<dbReference type="InterPro" id="IPR005232">
    <property type="entry name" value="LarE"/>
</dbReference>
<dbReference type="GO" id="GO:0016783">
    <property type="term" value="F:sulfurtransferase activity"/>
    <property type="evidence" value="ECO:0007669"/>
    <property type="project" value="InterPro"/>
</dbReference>
<keyword evidence="4" id="KW-1185">Reference proteome</keyword>
<dbReference type="InterPro" id="IPR022310">
    <property type="entry name" value="NAD/GMP_synthase"/>
</dbReference>
<dbReference type="Pfam" id="PF02540">
    <property type="entry name" value="NAD_synthase"/>
    <property type="match status" value="1"/>
</dbReference>
<dbReference type="Gene3D" id="3.40.50.620">
    <property type="entry name" value="HUPs"/>
    <property type="match status" value="1"/>
</dbReference>
<dbReference type="PIRSF" id="PIRSF006661">
    <property type="entry name" value="PP-lp_UCP006661"/>
    <property type="match status" value="1"/>
</dbReference>
<organism evidence="3 4">
    <name type="scientific">Thermosulfurimonas marina</name>
    <dbReference type="NCBI Taxonomy" id="2047767"/>
    <lineage>
        <taxon>Bacteria</taxon>
        <taxon>Pseudomonadati</taxon>
        <taxon>Thermodesulfobacteriota</taxon>
        <taxon>Thermodesulfobacteria</taxon>
        <taxon>Thermodesulfobacteriales</taxon>
        <taxon>Thermodesulfobacteriaceae</taxon>
        <taxon>Thermosulfurimonas</taxon>
    </lineage>
</organism>
<feature type="active site" description="Nucleophile and sulfur donor" evidence="1">
    <location>
        <position position="172"/>
    </location>
</feature>
<evidence type="ECO:0000313" key="4">
    <source>
        <dbReference type="Proteomes" id="UP000501253"/>
    </source>
</evidence>
<dbReference type="InterPro" id="IPR014729">
    <property type="entry name" value="Rossmann-like_a/b/a_fold"/>
</dbReference>
<evidence type="ECO:0000259" key="2">
    <source>
        <dbReference type="Pfam" id="PF02540"/>
    </source>
</evidence>
<dbReference type="PANTHER" id="PTHR43169">
    <property type="entry name" value="EXSB FAMILY PROTEIN"/>
    <property type="match status" value="1"/>
</dbReference>
<dbReference type="EMBL" id="CP042909">
    <property type="protein sequence ID" value="QJA06362.1"/>
    <property type="molecule type" value="Genomic_DNA"/>
</dbReference>
<protein>
    <submittedName>
        <fullName evidence="3">ATP-dependent sacrificial sulfur transferase LarE</fullName>
    </submittedName>
</protein>
<gene>
    <name evidence="3" type="primary">larE</name>
    <name evidence="3" type="ORF">FVE67_05870</name>
</gene>
<dbReference type="NCBIfam" id="TIGR00268">
    <property type="entry name" value="ATP-dependent sacrificial sulfur transferase LarE"/>
    <property type="match status" value="1"/>
</dbReference>
<dbReference type="InterPro" id="IPR052188">
    <property type="entry name" value="Ni-pincer_cofactor_biosynth"/>
</dbReference>
<dbReference type="SUPFAM" id="SSF52402">
    <property type="entry name" value="Adenine nucleotide alpha hydrolases-like"/>
    <property type="match status" value="1"/>
</dbReference>
<dbReference type="PANTHER" id="PTHR43169:SF2">
    <property type="entry name" value="NAD_GMP SYNTHASE DOMAIN-CONTAINING PROTEIN"/>
    <property type="match status" value="1"/>
</dbReference>
<dbReference type="CDD" id="cd01990">
    <property type="entry name" value="LarE-like"/>
    <property type="match status" value="1"/>
</dbReference>
<dbReference type="GO" id="GO:0006163">
    <property type="term" value="P:purine nucleotide metabolic process"/>
    <property type="evidence" value="ECO:0007669"/>
    <property type="project" value="UniProtKB-ARBA"/>
</dbReference>
<feature type="domain" description="NAD/GMP synthase" evidence="2">
    <location>
        <begin position="15"/>
        <end position="77"/>
    </location>
</feature>
<reference evidence="3 4" key="1">
    <citation type="submission" date="2019-08" db="EMBL/GenBank/DDBJ databases">
        <title>Complete genome sequence of Thermosulfurimonas marina SU872T, an anaerobic thermophilic chemolithoautotrophic bacterium isolated from a shallow marine hydrothermal vent.</title>
        <authorList>
            <person name="Allioux M."/>
            <person name="Jebbar M."/>
            <person name="Slobodkina G."/>
            <person name="Slobodkin A."/>
            <person name="Moalic Y."/>
            <person name="Frolova A."/>
            <person name="Shao Z."/>
            <person name="Alain K."/>
        </authorList>
    </citation>
    <scope>NUCLEOTIDE SEQUENCE [LARGE SCALE GENOMIC DNA]</scope>
    <source>
        <strain evidence="3 4">SU872</strain>
    </source>
</reference>
<name>A0A6H1WT49_9BACT</name>
<dbReference type="Proteomes" id="UP000501253">
    <property type="component" value="Chromosome"/>
</dbReference>
<accession>A0A6H1WT49</accession>
<sequence length="257" mass="28475">MIPEALRQVLLSARRAAVAFSGGVDSAVLLACAVQVLGPEKVVALHAVGEIFAPEERKLARETARSLGVRFEEIPVDFLSLSAFRENPPDRCYYCKRHLLGLFLERARQLGVEALWEGTQKSDLSSFRPGLKALSELGVRSPLAEAGLTKEEVRSLARALGLPQAERPSSPCLATRFPPGEPVTSEALFLVYRAEKTLRDLLGEEILRVRYLRGEARLEVPPEVLPRVFSERSQVVEVLRALGFRRVSLDLEGYRSS</sequence>
<evidence type="ECO:0000256" key="1">
    <source>
        <dbReference type="PIRSR" id="PIRSR006661-1"/>
    </source>
</evidence>
<dbReference type="KEGG" id="tmai:FVE67_05870"/>
<proteinExistence type="predicted"/>
<evidence type="ECO:0000313" key="3">
    <source>
        <dbReference type="EMBL" id="QJA06362.1"/>
    </source>
</evidence>
<keyword evidence="3" id="KW-0808">Transferase</keyword>
<dbReference type="RefSeq" id="WP_168719712.1">
    <property type="nucleotide sequence ID" value="NZ_CP042909.1"/>
</dbReference>
<dbReference type="AlphaFoldDB" id="A0A6H1WT49"/>